<dbReference type="Proteomes" id="UP000663823">
    <property type="component" value="Unassembled WGS sequence"/>
</dbReference>
<feature type="non-terminal residue" evidence="1">
    <location>
        <position position="1"/>
    </location>
</feature>
<evidence type="ECO:0000313" key="2">
    <source>
        <dbReference type="Proteomes" id="UP000663823"/>
    </source>
</evidence>
<reference evidence="1" key="1">
    <citation type="submission" date="2021-02" db="EMBL/GenBank/DDBJ databases">
        <authorList>
            <person name="Nowell W R."/>
        </authorList>
    </citation>
    <scope>NUCLEOTIDE SEQUENCE</scope>
</reference>
<gene>
    <name evidence="1" type="ORF">OTI717_LOCUS40559</name>
</gene>
<name>A0A820EWL8_9BILA</name>
<evidence type="ECO:0000313" key="1">
    <source>
        <dbReference type="EMBL" id="CAF4254855.1"/>
    </source>
</evidence>
<dbReference type="EMBL" id="CAJOAX010033372">
    <property type="protein sequence ID" value="CAF4254855.1"/>
    <property type="molecule type" value="Genomic_DNA"/>
</dbReference>
<sequence length="17" mass="1771">IDCLGAFANLGKMALYA</sequence>
<dbReference type="AlphaFoldDB" id="A0A820EWL8"/>
<organism evidence="1 2">
    <name type="scientific">Rotaria sordida</name>
    <dbReference type="NCBI Taxonomy" id="392033"/>
    <lineage>
        <taxon>Eukaryota</taxon>
        <taxon>Metazoa</taxon>
        <taxon>Spiralia</taxon>
        <taxon>Gnathifera</taxon>
        <taxon>Rotifera</taxon>
        <taxon>Eurotatoria</taxon>
        <taxon>Bdelloidea</taxon>
        <taxon>Philodinida</taxon>
        <taxon>Philodinidae</taxon>
        <taxon>Rotaria</taxon>
    </lineage>
</organism>
<accession>A0A820EWL8</accession>
<protein>
    <submittedName>
        <fullName evidence="1">Uncharacterized protein</fullName>
    </submittedName>
</protein>
<comment type="caution">
    <text evidence="1">The sequence shown here is derived from an EMBL/GenBank/DDBJ whole genome shotgun (WGS) entry which is preliminary data.</text>
</comment>
<proteinExistence type="predicted"/>